<evidence type="ECO:0000313" key="14">
    <source>
        <dbReference type="Proteomes" id="UP000184612"/>
    </source>
</evidence>
<dbReference type="InterPro" id="IPR012338">
    <property type="entry name" value="Beta-lactam/transpept-like"/>
</dbReference>
<keyword evidence="4" id="KW-0133">Cell shape</keyword>
<keyword evidence="10" id="KW-1133">Transmembrane helix</keyword>
<keyword evidence="10" id="KW-0812">Transmembrane</keyword>
<protein>
    <submittedName>
        <fullName evidence="13">D-alanyl-D-alanine carboxypeptidase</fullName>
    </submittedName>
</protein>
<feature type="active site" evidence="7">
    <location>
        <position position="142"/>
    </location>
</feature>
<reference evidence="13 14" key="1">
    <citation type="submission" date="2016-12" db="EMBL/GenBank/DDBJ databases">
        <authorList>
            <person name="Song W.-J."/>
            <person name="Kurnit D.M."/>
        </authorList>
    </citation>
    <scope>NUCLEOTIDE SEQUENCE [LARGE SCALE GENOMIC DNA]</scope>
    <source>
        <strain evidence="13 14">DSM 12503</strain>
    </source>
</reference>
<keyword evidence="14" id="KW-1185">Reference proteome</keyword>
<evidence type="ECO:0000256" key="11">
    <source>
        <dbReference type="SAM" id="SignalP"/>
    </source>
</evidence>
<dbReference type="EMBL" id="FRFD01000020">
    <property type="protein sequence ID" value="SHO54254.1"/>
    <property type="molecule type" value="Genomic_DNA"/>
</dbReference>
<keyword evidence="13" id="KW-0645">Protease</keyword>
<dbReference type="GO" id="GO:0071555">
    <property type="term" value="P:cell wall organization"/>
    <property type="evidence" value="ECO:0007669"/>
    <property type="project" value="UniProtKB-KW"/>
</dbReference>
<dbReference type="SUPFAM" id="SSF56601">
    <property type="entry name" value="beta-lactamase/transpeptidase-like"/>
    <property type="match status" value="1"/>
</dbReference>
<dbReference type="PRINTS" id="PR00725">
    <property type="entry name" value="DADACBPTASE1"/>
</dbReference>
<evidence type="ECO:0000256" key="4">
    <source>
        <dbReference type="ARBA" id="ARBA00022960"/>
    </source>
</evidence>
<dbReference type="Gene3D" id="3.40.710.10">
    <property type="entry name" value="DD-peptidase/beta-lactamase superfamily"/>
    <property type="match status" value="1"/>
</dbReference>
<feature type="domain" description="Peptidase S11 D-alanyl-D-alanine carboxypeptidase A N-terminal" evidence="12">
    <location>
        <begin position="51"/>
        <end position="280"/>
    </location>
</feature>
<feature type="chain" id="PRO_5012184407" evidence="11">
    <location>
        <begin position="28"/>
        <end position="486"/>
    </location>
</feature>
<evidence type="ECO:0000256" key="6">
    <source>
        <dbReference type="ARBA" id="ARBA00023316"/>
    </source>
</evidence>
<keyword evidence="2 11" id="KW-0732">Signal</keyword>
<evidence type="ECO:0000256" key="2">
    <source>
        <dbReference type="ARBA" id="ARBA00022729"/>
    </source>
</evidence>
<dbReference type="GO" id="GO:0008360">
    <property type="term" value="P:regulation of cell shape"/>
    <property type="evidence" value="ECO:0007669"/>
    <property type="project" value="UniProtKB-KW"/>
</dbReference>
<dbReference type="Proteomes" id="UP000184612">
    <property type="component" value="Unassembled WGS sequence"/>
</dbReference>
<name>A0A1M7YNM2_9FIRM</name>
<proteinExistence type="inferred from homology"/>
<accession>A0A1M7YNM2</accession>
<evidence type="ECO:0000259" key="12">
    <source>
        <dbReference type="Pfam" id="PF00768"/>
    </source>
</evidence>
<evidence type="ECO:0000256" key="8">
    <source>
        <dbReference type="PIRSR" id="PIRSR618044-2"/>
    </source>
</evidence>
<dbReference type="GO" id="GO:0009002">
    <property type="term" value="F:serine-type D-Ala-D-Ala carboxypeptidase activity"/>
    <property type="evidence" value="ECO:0007669"/>
    <property type="project" value="InterPro"/>
</dbReference>
<keyword evidence="13" id="KW-0121">Carboxypeptidase</keyword>
<evidence type="ECO:0000256" key="1">
    <source>
        <dbReference type="ARBA" id="ARBA00007164"/>
    </source>
</evidence>
<feature type="signal peptide" evidence="11">
    <location>
        <begin position="1"/>
        <end position="27"/>
    </location>
</feature>
<feature type="active site" description="Acyl-ester intermediate" evidence="7">
    <location>
        <position position="84"/>
    </location>
</feature>
<gene>
    <name evidence="13" type="ORF">SAMN02745217_04712</name>
</gene>
<evidence type="ECO:0000256" key="10">
    <source>
        <dbReference type="SAM" id="Phobius"/>
    </source>
</evidence>
<feature type="binding site" evidence="8">
    <location>
        <position position="253"/>
    </location>
    <ligand>
        <name>substrate</name>
    </ligand>
</feature>
<keyword evidence="5" id="KW-0573">Peptidoglycan synthesis</keyword>
<keyword evidence="3" id="KW-0378">Hydrolase</keyword>
<evidence type="ECO:0000256" key="9">
    <source>
        <dbReference type="RuleBase" id="RU004016"/>
    </source>
</evidence>
<evidence type="ECO:0000256" key="5">
    <source>
        <dbReference type="ARBA" id="ARBA00022984"/>
    </source>
</evidence>
<organism evidence="13 14">
    <name type="scientific">Anaerocolumna xylanovorans DSM 12503</name>
    <dbReference type="NCBI Taxonomy" id="1121345"/>
    <lineage>
        <taxon>Bacteria</taxon>
        <taxon>Bacillati</taxon>
        <taxon>Bacillota</taxon>
        <taxon>Clostridia</taxon>
        <taxon>Lachnospirales</taxon>
        <taxon>Lachnospiraceae</taxon>
        <taxon>Anaerocolumna</taxon>
    </lineage>
</organism>
<dbReference type="InterPro" id="IPR018044">
    <property type="entry name" value="Peptidase_S11"/>
</dbReference>
<feature type="transmembrane region" description="Helical" evidence="10">
    <location>
        <begin position="433"/>
        <end position="455"/>
    </location>
</feature>
<dbReference type="Pfam" id="PF00768">
    <property type="entry name" value="Peptidase_S11"/>
    <property type="match status" value="1"/>
</dbReference>
<evidence type="ECO:0000313" key="13">
    <source>
        <dbReference type="EMBL" id="SHO54254.1"/>
    </source>
</evidence>
<evidence type="ECO:0000256" key="3">
    <source>
        <dbReference type="ARBA" id="ARBA00022801"/>
    </source>
</evidence>
<sequence>MKKLRVLISISALCLLILNTSLTSVQAQSNSADSTAATQKSSGQEALNIGDKPSIASKAAIVMEASTGTILYAKNIHDKHYPASITKILTALVALENSSPGEVLTFSKNAIYDVDLDSSRIGIDVGEKLTMEQSLYAVMLESANEVAYGVAEHVAGSVPAFTDLMNKKAASLGCVDSHFVNPHGLPDDNHYTSAYDMALISRAAINNETFQKITGTKTYAIPPTNLQSETRYLANHHKMVKGSIPYEGVIGGKTGYTLKSKYTLVTFAKRNGMTLISVIMCCDSIPNEYADTKALLNYGFENYSIYNISQELDPDKEESDSLFTKYAPLFSRKTSSLKLSTKGSVVLPKGISFKKAEKAISYVPVEEIKNGDNVIGSMRFTYKNTYIGSADILYTKNTSSYMLNNNFIPETPKTIVTKGVQMPVDTNADKHRLQIVIISIIVIVILISTTLYLIFIELPYRKRRNAYTAKKKKSKKHYSKNDFLDL</sequence>
<keyword evidence="10" id="KW-0472">Membrane</keyword>
<evidence type="ECO:0000256" key="7">
    <source>
        <dbReference type="PIRSR" id="PIRSR618044-1"/>
    </source>
</evidence>
<dbReference type="InterPro" id="IPR001967">
    <property type="entry name" value="Peptidase_S11_N"/>
</dbReference>
<dbReference type="RefSeq" id="WP_073591307.1">
    <property type="nucleotide sequence ID" value="NZ_FRFD01000020.1"/>
</dbReference>
<feature type="active site" description="Proton acceptor" evidence="7">
    <location>
        <position position="87"/>
    </location>
</feature>
<dbReference type="PANTHER" id="PTHR21581">
    <property type="entry name" value="D-ALANYL-D-ALANINE CARBOXYPEPTIDASE"/>
    <property type="match status" value="1"/>
</dbReference>
<dbReference type="AlphaFoldDB" id="A0A1M7YNM2"/>
<dbReference type="GO" id="GO:0006508">
    <property type="term" value="P:proteolysis"/>
    <property type="evidence" value="ECO:0007669"/>
    <property type="project" value="InterPro"/>
</dbReference>
<comment type="similarity">
    <text evidence="1 9">Belongs to the peptidase S11 family.</text>
</comment>
<dbReference type="GO" id="GO:0009252">
    <property type="term" value="P:peptidoglycan biosynthetic process"/>
    <property type="evidence" value="ECO:0007669"/>
    <property type="project" value="UniProtKB-KW"/>
</dbReference>
<keyword evidence="6" id="KW-0961">Cell wall biogenesis/degradation</keyword>
<dbReference type="PANTHER" id="PTHR21581:SF33">
    <property type="entry name" value="D-ALANYL-D-ALANINE CARBOXYPEPTIDASE DACB"/>
    <property type="match status" value="1"/>
</dbReference>
<dbReference type="STRING" id="1121345.SAMN02745217_04712"/>